<sequence length="211" mass="21706">MRRAAAPSSASVTIRAYNPETDALAIHALLTDAFDTPAEADLMAAVLADAVSDDDDNNDQRTGTNYSLQCYAAVATSATDTVIGTVLFSPVTITAADGSVVAVAWGLGPIAVAESARGCGVGQRLAFAWKDAPDAAGVPAIVVLGARAYYHDKLGYDTAPDWGLRFSSVELDEHFFILPLDADALAAAGLVRGASPAGSFAASYHPAFDAV</sequence>
<organism evidence="2 3">
    <name type="scientific">Thecamonas trahens ATCC 50062</name>
    <dbReference type="NCBI Taxonomy" id="461836"/>
    <lineage>
        <taxon>Eukaryota</taxon>
        <taxon>Apusozoa</taxon>
        <taxon>Apusomonadida</taxon>
        <taxon>Apusomonadidae</taxon>
        <taxon>Thecamonas</taxon>
    </lineage>
</organism>
<dbReference type="GO" id="GO:0016747">
    <property type="term" value="F:acyltransferase activity, transferring groups other than amino-acyl groups"/>
    <property type="evidence" value="ECO:0007669"/>
    <property type="project" value="InterPro"/>
</dbReference>
<name>A0A0L0DNN2_THETB</name>
<dbReference type="eggNOG" id="ENOG502SE57">
    <property type="taxonomic scope" value="Eukaryota"/>
</dbReference>
<dbReference type="RefSeq" id="XP_013754706.1">
    <property type="nucleotide sequence ID" value="XM_013899252.1"/>
</dbReference>
<feature type="domain" description="N-acetyltransferase" evidence="1">
    <location>
        <begin position="12"/>
        <end position="183"/>
    </location>
</feature>
<proteinExistence type="predicted"/>
<dbReference type="Gene3D" id="3.40.630.30">
    <property type="match status" value="1"/>
</dbReference>
<evidence type="ECO:0000313" key="3">
    <source>
        <dbReference type="Proteomes" id="UP000054408"/>
    </source>
</evidence>
<dbReference type="Proteomes" id="UP000054408">
    <property type="component" value="Unassembled WGS sequence"/>
</dbReference>
<dbReference type="SUPFAM" id="SSF55729">
    <property type="entry name" value="Acyl-CoA N-acyltransferases (Nat)"/>
    <property type="match status" value="1"/>
</dbReference>
<dbReference type="InterPro" id="IPR000182">
    <property type="entry name" value="GNAT_dom"/>
</dbReference>
<protein>
    <submittedName>
        <fullName evidence="2">Acetyltransferase</fullName>
    </submittedName>
</protein>
<dbReference type="PROSITE" id="PS51186">
    <property type="entry name" value="GNAT"/>
    <property type="match status" value="1"/>
</dbReference>
<dbReference type="GeneID" id="25567807"/>
<evidence type="ECO:0000259" key="1">
    <source>
        <dbReference type="PROSITE" id="PS51186"/>
    </source>
</evidence>
<accession>A0A0L0DNN2</accession>
<gene>
    <name evidence="2" type="ORF">AMSG_09320</name>
</gene>
<reference evidence="2 3" key="1">
    <citation type="submission" date="2010-05" db="EMBL/GenBank/DDBJ databases">
        <title>The Genome Sequence of Thecamonas trahens ATCC 50062.</title>
        <authorList>
            <consortium name="The Broad Institute Genome Sequencing Platform"/>
            <person name="Russ C."/>
            <person name="Cuomo C."/>
            <person name="Shea T."/>
            <person name="Young S.K."/>
            <person name="Zeng Q."/>
            <person name="Koehrsen M."/>
            <person name="Haas B."/>
            <person name="Borodovsky M."/>
            <person name="Guigo R."/>
            <person name="Alvarado L."/>
            <person name="Berlin A."/>
            <person name="Bochicchio J."/>
            <person name="Borenstein D."/>
            <person name="Chapman S."/>
            <person name="Chen Z."/>
            <person name="Freedman E."/>
            <person name="Gellesch M."/>
            <person name="Goldberg J."/>
            <person name="Griggs A."/>
            <person name="Gujja S."/>
            <person name="Heilman E."/>
            <person name="Heiman D."/>
            <person name="Hepburn T."/>
            <person name="Howarth C."/>
            <person name="Jen D."/>
            <person name="Larson L."/>
            <person name="Mehta T."/>
            <person name="Park D."/>
            <person name="Pearson M."/>
            <person name="Roberts A."/>
            <person name="Saif S."/>
            <person name="Shenoy N."/>
            <person name="Sisk P."/>
            <person name="Stolte C."/>
            <person name="Sykes S."/>
            <person name="Thomson T."/>
            <person name="Walk T."/>
            <person name="White J."/>
            <person name="Yandava C."/>
            <person name="Burger G."/>
            <person name="Gray M.W."/>
            <person name="Holland P.W.H."/>
            <person name="King N."/>
            <person name="Lang F.B.F."/>
            <person name="Roger A.J."/>
            <person name="Ruiz-Trillo I."/>
            <person name="Lander E."/>
            <person name="Nusbaum C."/>
        </authorList>
    </citation>
    <scope>NUCLEOTIDE SEQUENCE [LARGE SCALE GENOMIC DNA]</scope>
    <source>
        <strain evidence="2 3">ATCC 50062</strain>
    </source>
</reference>
<keyword evidence="2" id="KW-0808">Transferase</keyword>
<dbReference type="InterPro" id="IPR016181">
    <property type="entry name" value="Acyl_CoA_acyltransferase"/>
</dbReference>
<dbReference type="AlphaFoldDB" id="A0A0L0DNN2"/>
<evidence type="ECO:0000313" key="2">
    <source>
        <dbReference type="EMBL" id="KNC53028.1"/>
    </source>
</evidence>
<dbReference type="EMBL" id="GL349478">
    <property type="protein sequence ID" value="KNC53028.1"/>
    <property type="molecule type" value="Genomic_DNA"/>
</dbReference>
<keyword evidence="3" id="KW-1185">Reference proteome</keyword>